<evidence type="ECO:0000313" key="2">
    <source>
        <dbReference type="Proteomes" id="UP000284706"/>
    </source>
</evidence>
<evidence type="ECO:0000313" key="1">
    <source>
        <dbReference type="EMBL" id="PPQ79794.1"/>
    </source>
</evidence>
<keyword evidence="2" id="KW-1185">Reference proteome</keyword>
<sequence>YFDNDEPSEFPANDQTSTAHLLAVFDRPYQRYDPVREAVAIYSPPSQPITVVDMNFLSRANPHLMNRCPEPSCNLVIPDFTYDTLVKHIMANHPNHPIEGPGLIPCIQLACPAPFKPKSNDGFKSLAHMVEHVRGFHWKRQHFVCTVCGRHIPGGRAGMVNHIRNKHPGITIPTSTSFVSQIIVLKFVQHTNPNSTNPCLEPSCGKLFELGGFDKHPRDRHPEIDPIAEFIPCVRASCPAPISMRNISIGSESIDEMRIHVRRFRWMKDHLVCPLCQKNSSNGRTGMVEQAERCHPEAKVI</sequence>
<feature type="non-terminal residue" evidence="1">
    <location>
        <position position="1"/>
    </location>
</feature>
<proteinExistence type="predicted"/>
<reference evidence="1 2" key="1">
    <citation type="journal article" date="2018" name="Evol. Lett.">
        <title>Horizontal gene cluster transfer increased hallucinogenic mushroom diversity.</title>
        <authorList>
            <person name="Reynolds H.T."/>
            <person name="Vijayakumar V."/>
            <person name="Gluck-Thaler E."/>
            <person name="Korotkin H.B."/>
            <person name="Matheny P.B."/>
            <person name="Slot J.C."/>
        </authorList>
    </citation>
    <scope>NUCLEOTIDE SEQUENCE [LARGE SCALE GENOMIC DNA]</scope>
    <source>
        <strain evidence="1 2">SRW20</strain>
    </source>
</reference>
<organism evidence="1 2">
    <name type="scientific">Gymnopilus dilepis</name>
    <dbReference type="NCBI Taxonomy" id="231916"/>
    <lineage>
        <taxon>Eukaryota</taxon>
        <taxon>Fungi</taxon>
        <taxon>Dikarya</taxon>
        <taxon>Basidiomycota</taxon>
        <taxon>Agaricomycotina</taxon>
        <taxon>Agaricomycetes</taxon>
        <taxon>Agaricomycetidae</taxon>
        <taxon>Agaricales</taxon>
        <taxon>Agaricineae</taxon>
        <taxon>Hymenogastraceae</taxon>
        <taxon>Gymnopilus</taxon>
    </lineage>
</organism>
<dbReference type="AlphaFoldDB" id="A0A409WMR2"/>
<protein>
    <submittedName>
        <fullName evidence="1">Uncharacterized protein</fullName>
    </submittedName>
</protein>
<dbReference type="EMBL" id="NHYE01004986">
    <property type="protein sequence ID" value="PPQ79794.1"/>
    <property type="molecule type" value="Genomic_DNA"/>
</dbReference>
<dbReference type="Proteomes" id="UP000284706">
    <property type="component" value="Unassembled WGS sequence"/>
</dbReference>
<name>A0A409WMR2_9AGAR</name>
<dbReference type="InParanoid" id="A0A409WMR2"/>
<accession>A0A409WMR2</accession>
<gene>
    <name evidence="1" type="ORF">CVT26_012592</name>
</gene>
<comment type="caution">
    <text evidence="1">The sequence shown here is derived from an EMBL/GenBank/DDBJ whole genome shotgun (WGS) entry which is preliminary data.</text>
</comment>